<feature type="domain" description="Spore germination GerAC-like C-terminal" evidence="9">
    <location>
        <begin position="226"/>
        <end position="391"/>
    </location>
</feature>
<dbReference type="InterPro" id="IPR057336">
    <property type="entry name" value="GerAC_N"/>
</dbReference>
<feature type="domain" description="Spore germination protein N-terminal" evidence="10">
    <location>
        <begin position="32"/>
        <end position="202"/>
    </location>
</feature>
<keyword evidence="5" id="KW-0472">Membrane</keyword>
<comment type="subcellular location">
    <subcellularLocation>
        <location evidence="1">Membrane</location>
        <topology evidence="1">Lipid-anchor</topology>
    </subcellularLocation>
</comment>
<dbReference type="PANTHER" id="PTHR35789:SF1">
    <property type="entry name" value="SPORE GERMINATION PROTEIN B3"/>
    <property type="match status" value="1"/>
</dbReference>
<dbReference type="PROSITE" id="PS51257">
    <property type="entry name" value="PROKAR_LIPOPROTEIN"/>
    <property type="match status" value="1"/>
</dbReference>
<keyword evidence="4" id="KW-0732">Signal</keyword>
<evidence type="ECO:0000259" key="9">
    <source>
        <dbReference type="Pfam" id="PF05504"/>
    </source>
</evidence>
<dbReference type="InterPro" id="IPR008844">
    <property type="entry name" value="Spore_GerAC-like"/>
</dbReference>
<evidence type="ECO:0000256" key="8">
    <source>
        <dbReference type="SAM" id="MobiDB-lite"/>
    </source>
</evidence>
<evidence type="ECO:0000256" key="4">
    <source>
        <dbReference type="ARBA" id="ARBA00022729"/>
    </source>
</evidence>
<evidence type="ECO:0000256" key="2">
    <source>
        <dbReference type="ARBA" id="ARBA00007886"/>
    </source>
</evidence>
<gene>
    <name evidence="11" type="ORF">GX523_03965</name>
</gene>
<protein>
    <submittedName>
        <fullName evidence="11">Ger(X)C family spore germination protein</fullName>
    </submittedName>
</protein>
<keyword evidence="7" id="KW-0449">Lipoprotein</keyword>
<dbReference type="Pfam" id="PF05504">
    <property type="entry name" value="Spore_GerAC"/>
    <property type="match status" value="1"/>
</dbReference>
<evidence type="ECO:0000313" key="12">
    <source>
        <dbReference type="Proteomes" id="UP000553059"/>
    </source>
</evidence>
<dbReference type="Gene3D" id="3.30.300.210">
    <property type="entry name" value="Nutrient germinant receptor protein C, domain 3"/>
    <property type="match status" value="1"/>
</dbReference>
<evidence type="ECO:0000256" key="7">
    <source>
        <dbReference type="ARBA" id="ARBA00023288"/>
    </source>
</evidence>
<name>A0A7C6Z2X8_9FIRM</name>
<sequence length="413" mass="45838">MEASQEKSLNLKLPVVLLLIISILFLGGCGGKREADELAYVLGIGIDKGKEEGTYLVTMQTAQPKSSGGGAAELDNWTISVETPSLATTTERVAEAFDKQPFAGTVRVVVIGEELAKSGINEALDYFQRFYEFRRTVYLVVAKGKAKETLETELRTRQIPSLSLFNTIEGQKRQSVFPITRLGHYLTVLGRESQNPLIPLVESIKSGEHGLFFLDEEAQEILIHESAVFEDGKLMATLNDQETKGYLWLDDEIQSRILEKGDGNGLKVTAWVLSSKTKYKVENIEGKMGIRFIIKADVAINEIMGTHEQMDTKRWQQFAEELKPLLVQAIQEECEAAVAKSEKLELDFIGIGRKIEIKKPKYWKEIKGSWPQGVADIPVAYDIEVSIKHAGLARNSPVSPQENGANGGSHTLQ</sequence>
<dbReference type="InterPro" id="IPR046953">
    <property type="entry name" value="Spore_GerAC-like_C"/>
</dbReference>
<keyword evidence="6" id="KW-0564">Palmitate</keyword>
<keyword evidence="3" id="KW-0309">Germination</keyword>
<dbReference type="AlphaFoldDB" id="A0A7C6Z2X8"/>
<dbReference type="InterPro" id="IPR038501">
    <property type="entry name" value="Spore_GerAC_C_sf"/>
</dbReference>
<organism evidence="11 12">
    <name type="scientific">Desulfitobacterium dehalogenans</name>
    <dbReference type="NCBI Taxonomy" id="36854"/>
    <lineage>
        <taxon>Bacteria</taxon>
        <taxon>Bacillati</taxon>
        <taxon>Bacillota</taxon>
        <taxon>Clostridia</taxon>
        <taxon>Eubacteriales</taxon>
        <taxon>Desulfitobacteriaceae</taxon>
        <taxon>Desulfitobacterium</taxon>
    </lineage>
</organism>
<dbReference type="GO" id="GO:0009847">
    <property type="term" value="P:spore germination"/>
    <property type="evidence" value="ECO:0007669"/>
    <property type="project" value="InterPro"/>
</dbReference>
<evidence type="ECO:0000256" key="5">
    <source>
        <dbReference type="ARBA" id="ARBA00023136"/>
    </source>
</evidence>
<comment type="caution">
    <text evidence="11">The sequence shown here is derived from an EMBL/GenBank/DDBJ whole genome shotgun (WGS) entry which is preliminary data.</text>
</comment>
<accession>A0A7C6Z2X8</accession>
<dbReference type="PANTHER" id="PTHR35789">
    <property type="entry name" value="SPORE GERMINATION PROTEIN B3"/>
    <property type="match status" value="1"/>
</dbReference>
<dbReference type="GO" id="GO:0016020">
    <property type="term" value="C:membrane"/>
    <property type="evidence" value="ECO:0007669"/>
    <property type="project" value="UniProtKB-SubCell"/>
</dbReference>
<comment type="similarity">
    <text evidence="2">Belongs to the GerABKC lipoprotein family.</text>
</comment>
<dbReference type="EMBL" id="DUTF01000090">
    <property type="protein sequence ID" value="HHY25901.1"/>
    <property type="molecule type" value="Genomic_DNA"/>
</dbReference>
<dbReference type="NCBIfam" id="TIGR02887">
    <property type="entry name" value="spore_ger_x_C"/>
    <property type="match status" value="1"/>
</dbReference>
<evidence type="ECO:0000256" key="6">
    <source>
        <dbReference type="ARBA" id="ARBA00023139"/>
    </source>
</evidence>
<proteinExistence type="inferred from homology"/>
<evidence type="ECO:0000313" key="11">
    <source>
        <dbReference type="EMBL" id="HHY25901.1"/>
    </source>
</evidence>
<dbReference type="Pfam" id="PF25198">
    <property type="entry name" value="Spore_GerAC_N"/>
    <property type="match status" value="1"/>
</dbReference>
<feature type="compositionally biased region" description="Polar residues" evidence="8">
    <location>
        <begin position="396"/>
        <end position="413"/>
    </location>
</feature>
<dbReference type="Proteomes" id="UP000553059">
    <property type="component" value="Unassembled WGS sequence"/>
</dbReference>
<reference evidence="11 12" key="1">
    <citation type="journal article" date="2020" name="Biotechnol. Biofuels">
        <title>New insights from the biogas microbiome by comprehensive genome-resolved metagenomics of nearly 1600 species originating from multiple anaerobic digesters.</title>
        <authorList>
            <person name="Campanaro S."/>
            <person name="Treu L."/>
            <person name="Rodriguez-R L.M."/>
            <person name="Kovalovszki A."/>
            <person name="Ziels R.M."/>
            <person name="Maus I."/>
            <person name="Zhu X."/>
            <person name="Kougias P.G."/>
            <person name="Basile A."/>
            <person name="Luo G."/>
            <person name="Schluter A."/>
            <person name="Konstantinidis K.T."/>
            <person name="Angelidaki I."/>
        </authorList>
    </citation>
    <scope>NUCLEOTIDE SEQUENCE [LARGE SCALE GENOMIC DNA]</scope>
    <source>
        <strain evidence="11">AS05jafATM_4</strain>
    </source>
</reference>
<feature type="region of interest" description="Disordered" evidence="8">
    <location>
        <begin position="394"/>
        <end position="413"/>
    </location>
</feature>
<evidence type="ECO:0000256" key="1">
    <source>
        <dbReference type="ARBA" id="ARBA00004635"/>
    </source>
</evidence>
<evidence type="ECO:0000259" key="10">
    <source>
        <dbReference type="Pfam" id="PF25198"/>
    </source>
</evidence>
<evidence type="ECO:0000256" key="3">
    <source>
        <dbReference type="ARBA" id="ARBA00022544"/>
    </source>
</evidence>